<organism evidence="4 5">
    <name type="scientific">Amycolatopsis rhabdoformis</name>
    <dbReference type="NCBI Taxonomy" id="1448059"/>
    <lineage>
        <taxon>Bacteria</taxon>
        <taxon>Bacillati</taxon>
        <taxon>Actinomycetota</taxon>
        <taxon>Actinomycetes</taxon>
        <taxon>Pseudonocardiales</taxon>
        <taxon>Pseudonocardiaceae</taxon>
        <taxon>Amycolatopsis</taxon>
    </lineage>
</organism>
<dbReference type="EMBL" id="CP142149">
    <property type="protein sequence ID" value="WSE31842.1"/>
    <property type="molecule type" value="Genomic_DNA"/>
</dbReference>
<dbReference type="RefSeq" id="WP_326834649.1">
    <property type="nucleotide sequence ID" value="NZ_CP142149.1"/>
</dbReference>
<dbReference type="InterPro" id="IPR012314">
    <property type="entry name" value="Pept_M12B_GON-ADAMTSs"/>
</dbReference>
<feature type="chain" id="PRO_5047038960" evidence="2">
    <location>
        <begin position="25"/>
        <end position="243"/>
    </location>
</feature>
<feature type="signal peptide" evidence="2">
    <location>
        <begin position="1"/>
        <end position="24"/>
    </location>
</feature>
<feature type="domain" description="GON" evidence="3">
    <location>
        <begin position="37"/>
        <end position="88"/>
    </location>
</feature>
<accession>A0ABZ1IBP5</accession>
<evidence type="ECO:0000256" key="1">
    <source>
        <dbReference type="ARBA" id="ARBA00022723"/>
    </source>
</evidence>
<keyword evidence="2" id="KW-0732">Signal</keyword>
<evidence type="ECO:0000313" key="5">
    <source>
        <dbReference type="Proteomes" id="UP001330812"/>
    </source>
</evidence>
<sequence>MFRRFVVAAAVLVFTGLAVTPASAQPVVQPAAAPGLSSCAAIRALLPIAGDGNYVLNTGSHLVPVYCHDMAGTPKEYVTLTAPNFSQYTIGGVTLGTNVRTTFTRVRIDPATLLVDINDLTFATSTGSAVQPGPFVIESMPYAVAGSCDHAASGIGRVDLAGTAFVLAATWVINGFEPRGGATLGADGRSADLAGGGYCGSITPAPAIYSPVNPTVPDFHLQLACGPHTLVDVLLGRACVNLT</sequence>
<keyword evidence="5" id="KW-1185">Reference proteome</keyword>
<reference evidence="4 5" key="1">
    <citation type="journal article" date="2015" name="Int. J. Syst. Evol. Microbiol.">
        <title>Amycolatopsis rhabdoformis sp. nov., an actinomycete isolated from a tropical forest soil.</title>
        <authorList>
            <person name="Souza W.R."/>
            <person name="Silva R.E."/>
            <person name="Goodfellow M."/>
            <person name="Busarakam K."/>
            <person name="Figueiro F.S."/>
            <person name="Ferreira D."/>
            <person name="Rodrigues-Filho E."/>
            <person name="Moraes L.A.B."/>
            <person name="Zucchi T.D."/>
        </authorList>
    </citation>
    <scope>NUCLEOTIDE SEQUENCE [LARGE SCALE GENOMIC DNA]</scope>
    <source>
        <strain evidence="4 5">NCIMB 14900</strain>
    </source>
</reference>
<keyword evidence="1" id="KW-0479">Metal-binding</keyword>
<evidence type="ECO:0000256" key="2">
    <source>
        <dbReference type="SAM" id="SignalP"/>
    </source>
</evidence>
<evidence type="ECO:0000259" key="3">
    <source>
        <dbReference type="Pfam" id="PF08685"/>
    </source>
</evidence>
<dbReference type="Pfam" id="PF08685">
    <property type="entry name" value="GON"/>
    <property type="match status" value="2"/>
</dbReference>
<name>A0ABZ1IBP5_9PSEU</name>
<feature type="domain" description="GON" evidence="3">
    <location>
        <begin position="100"/>
        <end position="206"/>
    </location>
</feature>
<protein>
    <submittedName>
        <fullName evidence="4">GON domain-containing protein</fullName>
    </submittedName>
</protein>
<evidence type="ECO:0000313" key="4">
    <source>
        <dbReference type="EMBL" id="WSE31842.1"/>
    </source>
</evidence>
<proteinExistence type="predicted"/>
<gene>
    <name evidence="4" type="ORF">VSH64_06940</name>
</gene>
<dbReference type="Proteomes" id="UP001330812">
    <property type="component" value="Chromosome"/>
</dbReference>